<gene>
    <name evidence="1" type="ORF">HNP86_001865</name>
</gene>
<protein>
    <submittedName>
        <fullName evidence="1">Uncharacterized protein</fullName>
    </submittedName>
</protein>
<sequence>MVYKKIQTTTVPTTLTEVYGAAVDTIISKIHVFNPNDSDCTVDVYFVDKTVESEYLDDNVNLNNTGAYSLEIASLNTDVLGEGLTFTLNQSIYMKSSANVTVHVFGKVNES</sequence>
<comment type="caution">
    <text evidence="1">The sequence shown here is derived from an EMBL/GenBank/DDBJ whole genome shotgun (WGS) entry which is preliminary data.</text>
</comment>
<accession>A0A7J9P101</accession>
<dbReference type="EMBL" id="JACDUH010000003">
    <property type="protein sequence ID" value="MBA2851706.1"/>
    <property type="molecule type" value="Genomic_DNA"/>
</dbReference>
<dbReference type="RefSeq" id="WP_181501531.1">
    <property type="nucleotide sequence ID" value="NZ_JACDUH010000003.1"/>
</dbReference>
<reference evidence="1 2" key="1">
    <citation type="submission" date="2020-07" db="EMBL/GenBank/DDBJ databases">
        <title>Genomic Encyclopedia of Type Strains, Phase IV (KMG-V): Genome sequencing to study the core and pangenomes of soil and plant-associated prokaryotes.</title>
        <authorList>
            <person name="Whitman W."/>
        </authorList>
    </citation>
    <scope>NUCLEOTIDE SEQUENCE [LARGE SCALE GENOMIC DNA]</scope>
    <source>
        <strain evidence="1 2">A1</strain>
    </source>
</reference>
<proteinExistence type="predicted"/>
<evidence type="ECO:0000313" key="2">
    <source>
        <dbReference type="Proteomes" id="UP000564425"/>
    </source>
</evidence>
<dbReference type="AlphaFoldDB" id="A0A7J9P101"/>
<name>A0A7J9P101_METMI</name>
<organism evidence="1 2">
    <name type="scientific">Methanococcus maripaludis</name>
    <name type="common">Methanococcus deltae</name>
    <dbReference type="NCBI Taxonomy" id="39152"/>
    <lineage>
        <taxon>Archaea</taxon>
        <taxon>Methanobacteriati</taxon>
        <taxon>Methanobacteriota</taxon>
        <taxon>Methanomada group</taxon>
        <taxon>Methanococci</taxon>
        <taxon>Methanococcales</taxon>
        <taxon>Methanococcaceae</taxon>
        <taxon>Methanococcus</taxon>
    </lineage>
</organism>
<dbReference type="Proteomes" id="UP000564425">
    <property type="component" value="Unassembled WGS sequence"/>
</dbReference>
<evidence type="ECO:0000313" key="1">
    <source>
        <dbReference type="EMBL" id="MBA2851706.1"/>
    </source>
</evidence>